<feature type="compositionally biased region" description="Basic and acidic residues" evidence="6">
    <location>
        <begin position="123"/>
        <end position="137"/>
    </location>
</feature>
<accession>A0AAD9V6W8</accession>
<dbReference type="AlphaFoldDB" id="A0AAD9V6W8"/>
<feature type="DNA-binding region" description="HMG box" evidence="5">
    <location>
        <begin position="111"/>
        <end position="179"/>
    </location>
</feature>
<dbReference type="PROSITE" id="PS50118">
    <property type="entry name" value="HMG_BOX_2"/>
    <property type="match status" value="2"/>
</dbReference>
<dbReference type="InterPro" id="IPR036910">
    <property type="entry name" value="HMG_box_dom_sf"/>
</dbReference>
<dbReference type="SUPFAM" id="SSF47095">
    <property type="entry name" value="HMG-box"/>
    <property type="match status" value="2"/>
</dbReference>
<evidence type="ECO:0000313" key="8">
    <source>
        <dbReference type="EMBL" id="KAK2563521.1"/>
    </source>
</evidence>
<dbReference type="Proteomes" id="UP001249851">
    <property type="component" value="Unassembled WGS sequence"/>
</dbReference>
<dbReference type="SMART" id="SM00398">
    <property type="entry name" value="HMG"/>
    <property type="match status" value="2"/>
</dbReference>
<dbReference type="GO" id="GO:0005634">
    <property type="term" value="C:nucleus"/>
    <property type="evidence" value="ECO:0007669"/>
    <property type="project" value="UniProtKB-UniRule"/>
</dbReference>
<reference evidence="8" key="2">
    <citation type="journal article" date="2023" name="Science">
        <title>Genomic signatures of disease resistance in endangered staghorn corals.</title>
        <authorList>
            <person name="Vollmer S.V."/>
            <person name="Selwyn J.D."/>
            <person name="Despard B.A."/>
            <person name="Roesel C.L."/>
        </authorList>
    </citation>
    <scope>NUCLEOTIDE SEQUENCE</scope>
    <source>
        <strain evidence="8">K2</strain>
    </source>
</reference>
<evidence type="ECO:0000256" key="6">
    <source>
        <dbReference type="SAM" id="MobiDB-lite"/>
    </source>
</evidence>
<proteinExistence type="inferred from homology"/>
<dbReference type="PANTHER" id="PTHR48112">
    <property type="entry name" value="HIGH MOBILITY GROUP PROTEIN DSP1"/>
    <property type="match status" value="1"/>
</dbReference>
<evidence type="ECO:0000256" key="4">
    <source>
        <dbReference type="ARBA" id="ARBA00023242"/>
    </source>
</evidence>
<comment type="similarity">
    <text evidence="2">Belongs to the HMGB family.</text>
</comment>
<feature type="domain" description="HMG box" evidence="7">
    <location>
        <begin position="11"/>
        <end position="90"/>
    </location>
</feature>
<dbReference type="Pfam" id="PF09011">
    <property type="entry name" value="HMG_box_2"/>
    <property type="match status" value="1"/>
</dbReference>
<feature type="region of interest" description="Disordered" evidence="6">
    <location>
        <begin position="64"/>
        <end position="137"/>
    </location>
</feature>
<evidence type="ECO:0000313" key="9">
    <source>
        <dbReference type="Proteomes" id="UP001249851"/>
    </source>
</evidence>
<feature type="compositionally biased region" description="Basic residues" evidence="6">
    <location>
        <begin position="97"/>
        <end position="113"/>
    </location>
</feature>
<keyword evidence="4 5" id="KW-0539">Nucleus</keyword>
<dbReference type="PANTHER" id="PTHR48112:SF32">
    <property type="entry name" value="HIGH MOBILITY GROUP PROTEIN B3"/>
    <property type="match status" value="1"/>
</dbReference>
<feature type="compositionally biased region" description="Basic and acidic residues" evidence="6">
    <location>
        <begin position="64"/>
        <end position="82"/>
    </location>
</feature>
<comment type="subcellular location">
    <subcellularLocation>
        <location evidence="1">Nucleus</location>
    </subcellularLocation>
</comment>
<comment type="caution">
    <text evidence="8">The sequence shown here is derived from an EMBL/GenBank/DDBJ whole genome shotgun (WGS) entry which is preliminary data.</text>
</comment>
<dbReference type="GO" id="GO:0003677">
    <property type="term" value="F:DNA binding"/>
    <property type="evidence" value="ECO:0007669"/>
    <property type="project" value="UniProtKB-UniRule"/>
</dbReference>
<dbReference type="InterPro" id="IPR009071">
    <property type="entry name" value="HMG_box_dom"/>
</dbReference>
<feature type="domain" description="HMG box" evidence="7">
    <location>
        <begin position="111"/>
        <end position="179"/>
    </location>
</feature>
<evidence type="ECO:0000256" key="1">
    <source>
        <dbReference type="ARBA" id="ARBA00004123"/>
    </source>
</evidence>
<protein>
    <submittedName>
        <fullName evidence="8">High mobility group-T protein</fullName>
    </submittedName>
</protein>
<evidence type="ECO:0000256" key="5">
    <source>
        <dbReference type="PROSITE-ProRule" id="PRU00267"/>
    </source>
</evidence>
<dbReference type="Pfam" id="PF00505">
    <property type="entry name" value="HMG_box"/>
    <property type="match status" value="1"/>
</dbReference>
<gene>
    <name evidence="8" type="ORF">P5673_013239</name>
</gene>
<name>A0AAD9V6W8_ACRCE</name>
<dbReference type="GO" id="GO:0006357">
    <property type="term" value="P:regulation of transcription by RNA polymerase II"/>
    <property type="evidence" value="ECO:0007669"/>
    <property type="project" value="TreeGrafter"/>
</dbReference>
<evidence type="ECO:0000259" key="7">
    <source>
        <dbReference type="PROSITE" id="PS50118"/>
    </source>
</evidence>
<evidence type="ECO:0000256" key="3">
    <source>
        <dbReference type="ARBA" id="ARBA00023125"/>
    </source>
</evidence>
<dbReference type="InterPro" id="IPR050342">
    <property type="entry name" value="HMGB"/>
</dbReference>
<keyword evidence="3 5" id="KW-0238">DNA-binding</keyword>
<dbReference type="EMBL" id="JARQWQ010000025">
    <property type="protein sequence ID" value="KAK2563521.1"/>
    <property type="molecule type" value="Genomic_DNA"/>
</dbReference>
<keyword evidence="9" id="KW-1185">Reference proteome</keyword>
<evidence type="ECO:0000256" key="2">
    <source>
        <dbReference type="ARBA" id="ARBA00008774"/>
    </source>
</evidence>
<sequence length="199" mass="22982">MPKSGKDPNKPKGKRNPYSLFLQQEREAMKKIEADAIELNAEDENPSNFLEFSKACAEKWKALGEEEKQPYKEAAEKDKIRYQNEMANYTPPEVRGSKTRRGKKPKDKNRPKGAKNPFMCFSESRRPQLKDANPEAPTKEIAKMLGELWRNMSDQEKEPYVKLALRDKERYDEEMTAFIKGDYVVPAASMPTDMVEAEE</sequence>
<reference evidence="8" key="1">
    <citation type="journal article" date="2023" name="G3 (Bethesda)">
        <title>Whole genome assembly and annotation of the endangered Caribbean coral Acropora cervicornis.</title>
        <authorList>
            <person name="Selwyn J.D."/>
            <person name="Vollmer S.V."/>
        </authorList>
    </citation>
    <scope>NUCLEOTIDE SEQUENCE</scope>
    <source>
        <strain evidence="8">K2</strain>
    </source>
</reference>
<dbReference type="Gene3D" id="1.10.30.10">
    <property type="entry name" value="High mobility group box domain"/>
    <property type="match status" value="2"/>
</dbReference>
<organism evidence="8 9">
    <name type="scientific">Acropora cervicornis</name>
    <name type="common">Staghorn coral</name>
    <dbReference type="NCBI Taxonomy" id="6130"/>
    <lineage>
        <taxon>Eukaryota</taxon>
        <taxon>Metazoa</taxon>
        <taxon>Cnidaria</taxon>
        <taxon>Anthozoa</taxon>
        <taxon>Hexacorallia</taxon>
        <taxon>Scleractinia</taxon>
        <taxon>Astrocoeniina</taxon>
        <taxon>Acroporidae</taxon>
        <taxon>Acropora</taxon>
    </lineage>
</organism>
<feature type="DNA-binding region" description="HMG box" evidence="5">
    <location>
        <begin position="11"/>
        <end position="90"/>
    </location>
</feature>
<dbReference type="PRINTS" id="PR00886">
    <property type="entry name" value="HIGHMOBLTY12"/>
</dbReference>